<dbReference type="Gene3D" id="4.10.280.10">
    <property type="entry name" value="Helix-loop-helix DNA-binding domain"/>
    <property type="match status" value="1"/>
</dbReference>
<evidence type="ECO:0000256" key="1">
    <source>
        <dbReference type="SAM" id="MobiDB-lite"/>
    </source>
</evidence>
<reference evidence="2 3" key="1">
    <citation type="journal article" date="2022" name="Front. Cell. Infect. Microbiol.">
        <title>The Genomes of Two Strains of Taenia crassiceps the Animal Model for the Study of Human Cysticercosis.</title>
        <authorList>
            <person name="Bobes R.J."/>
            <person name="Estrada K."/>
            <person name="Rios-Valencia D.G."/>
            <person name="Calderon-Gallegos A."/>
            <person name="de la Torre P."/>
            <person name="Carrero J.C."/>
            <person name="Sanchez-Flores A."/>
            <person name="Laclette J.P."/>
        </authorList>
    </citation>
    <scope>NUCLEOTIDE SEQUENCE [LARGE SCALE GENOMIC DNA]</scope>
    <source>
        <strain evidence="2">WFUcys</strain>
    </source>
</reference>
<protein>
    <recommendedName>
        <fullName evidence="4">BHLH domain-containing protein</fullName>
    </recommendedName>
</protein>
<name>A0ABR4QFB4_9CEST</name>
<proteinExistence type="predicted"/>
<evidence type="ECO:0000313" key="3">
    <source>
        <dbReference type="Proteomes" id="UP001651158"/>
    </source>
</evidence>
<sequence>MDGIYASMPKSHGAHPRHRYGLQLSPQQATELRRVKKQNAERTRRARISDKILRLHGLALSMVGQDARGSIRMERAEMLNFCYEVLSGLRNLLEENPEVKARLQAIHNDGGTTTAVICQDSVSCSNPFPAPACTIAPSSVSTLYVSTSQATSFDSGVCELHASTSTSQVQLSSVENISIDTIDCSVKPKKSNEIWRPYLHCL</sequence>
<dbReference type="Proteomes" id="UP001651158">
    <property type="component" value="Unassembled WGS sequence"/>
</dbReference>
<gene>
    <name evidence="2" type="ORF">TcWFU_000303</name>
</gene>
<comment type="caution">
    <text evidence="2">The sequence shown here is derived from an EMBL/GenBank/DDBJ whole genome shotgun (WGS) entry which is preliminary data.</text>
</comment>
<evidence type="ECO:0000313" key="2">
    <source>
        <dbReference type="EMBL" id="KAL5108334.1"/>
    </source>
</evidence>
<dbReference type="EMBL" id="JAKROA010000003">
    <property type="protein sequence ID" value="KAL5108334.1"/>
    <property type="molecule type" value="Genomic_DNA"/>
</dbReference>
<keyword evidence="3" id="KW-1185">Reference proteome</keyword>
<evidence type="ECO:0008006" key="4">
    <source>
        <dbReference type="Google" id="ProtNLM"/>
    </source>
</evidence>
<dbReference type="InterPro" id="IPR036638">
    <property type="entry name" value="HLH_DNA-bd_sf"/>
</dbReference>
<accession>A0ABR4QFB4</accession>
<organism evidence="2 3">
    <name type="scientific">Taenia crassiceps</name>
    <dbReference type="NCBI Taxonomy" id="6207"/>
    <lineage>
        <taxon>Eukaryota</taxon>
        <taxon>Metazoa</taxon>
        <taxon>Spiralia</taxon>
        <taxon>Lophotrochozoa</taxon>
        <taxon>Platyhelminthes</taxon>
        <taxon>Cestoda</taxon>
        <taxon>Eucestoda</taxon>
        <taxon>Cyclophyllidea</taxon>
        <taxon>Taeniidae</taxon>
        <taxon>Taenia</taxon>
    </lineage>
</organism>
<dbReference type="SUPFAM" id="SSF47459">
    <property type="entry name" value="HLH, helix-loop-helix DNA-binding domain"/>
    <property type="match status" value="1"/>
</dbReference>
<feature type="region of interest" description="Disordered" evidence="1">
    <location>
        <begin position="1"/>
        <end position="20"/>
    </location>
</feature>